<name>I3T211_LOTJA</name>
<organism evidence="1">
    <name type="scientific">Lotus japonicus</name>
    <name type="common">Lotus corniculatus var. japonicus</name>
    <dbReference type="NCBI Taxonomy" id="34305"/>
    <lineage>
        <taxon>Eukaryota</taxon>
        <taxon>Viridiplantae</taxon>
        <taxon>Streptophyta</taxon>
        <taxon>Embryophyta</taxon>
        <taxon>Tracheophyta</taxon>
        <taxon>Spermatophyta</taxon>
        <taxon>Magnoliopsida</taxon>
        <taxon>eudicotyledons</taxon>
        <taxon>Gunneridae</taxon>
        <taxon>Pentapetalae</taxon>
        <taxon>rosids</taxon>
        <taxon>fabids</taxon>
        <taxon>Fabales</taxon>
        <taxon>Fabaceae</taxon>
        <taxon>Papilionoideae</taxon>
        <taxon>50 kb inversion clade</taxon>
        <taxon>NPAAA clade</taxon>
        <taxon>Hologalegina</taxon>
        <taxon>robinioid clade</taxon>
        <taxon>Loteae</taxon>
        <taxon>Lotus</taxon>
    </lineage>
</organism>
<proteinExistence type="evidence at transcript level"/>
<dbReference type="EMBL" id="BT146759">
    <property type="protein sequence ID" value="AFK46553.1"/>
    <property type="molecule type" value="mRNA"/>
</dbReference>
<evidence type="ECO:0000313" key="1">
    <source>
        <dbReference type="EMBL" id="AFK46553.1"/>
    </source>
</evidence>
<accession>I3T211</accession>
<dbReference type="AlphaFoldDB" id="I3T211"/>
<sequence>MFCRFPSGFMKGCLMLLLNKMVRIALTQSQSLQGT</sequence>
<reference evidence="1" key="1">
    <citation type="submission" date="2012-05" db="EMBL/GenBank/DDBJ databases">
        <authorList>
            <person name="Krishnakumar V."/>
            <person name="Cheung F."/>
            <person name="Xiao Y."/>
            <person name="Chan A."/>
            <person name="Moskal W.A."/>
            <person name="Town C.D."/>
        </authorList>
    </citation>
    <scope>NUCLEOTIDE SEQUENCE</scope>
</reference>
<protein>
    <submittedName>
        <fullName evidence="1">Uncharacterized protein</fullName>
    </submittedName>
</protein>